<sequence>MSRRRYKALGDLFDGKFRSPFKPQINPPCSCHSDEGHARPLRSSPPRCRDAFDRNPNSFFGSGSTSRPSASVVSAPSPVI</sequence>
<dbReference type="AlphaFoldDB" id="A0A804J0R8"/>
<proteinExistence type="predicted"/>
<dbReference type="Gramene" id="Ma05_t04200.1">
    <property type="protein sequence ID" value="Ma05_p04200.1"/>
    <property type="gene ID" value="Ma05_g04200"/>
</dbReference>
<organism evidence="3 4">
    <name type="scientific">Musa acuminata subsp. malaccensis</name>
    <name type="common">Wild banana</name>
    <name type="synonym">Musa malaccensis</name>
    <dbReference type="NCBI Taxonomy" id="214687"/>
    <lineage>
        <taxon>Eukaryota</taxon>
        <taxon>Viridiplantae</taxon>
        <taxon>Streptophyta</taxon>
        <taxon>Embryophyta</taxon>
        <taxon>Tracheophyta</taxon>
        <taxon>Spermatophyta</taxon>
        <taxon>Magnoliopsida</taxon>
        <taxon>Liliopsida</taxon>
        <taxon>Zingiberales</taxon>
        <taxon>Musaceae</taxon>
        <taxon>Musa</taxon>
    </lineage>
</organism>
<feature type="region of interest" description="Disordered" evidence="1">
    <location>
        <begin position="28"/>
        <end position="80"/>
    </location>
</feature>
<accession>A0A804J0R8</accession>
<evidence type="ECO:0000313" key="2">
    <source>
        <dbReference type="EMBL" id="CAG1837476.1"/>
    </source>
</evidence>
<dbReference type="Proteomes" id="UP000012960">
    <property type="component" value="Unplaced"/>
</dbReference>
<dbReference type="InParanoid" id="A0A804J0R8"/>
<evidence type="ECO:0000313" key="3">
    <source>
        <dbReference type="EnsemblPlants" id="Ma05_p04200.1"/>
    </source>
</evidence>
<protein>
    <submittedName>
        <fullName evidence="2">(wild Malaysian banana) hypothetical protein</fullName>
    </submittedName>
</protein>
<dbReference type="EnsemblPlants" id="Ma05_t04200.1">
    <property type="protein sequence ID" value="Ma05_p04200.1"/>
    <property type="gene ID" value="Ma05_g04200"/>
</dbReference>
<dbReference type="EMBL" id="HG996470">
    <property type="protein sequence ID" value="CAG1837476.1"/>
    <property type="molecule type" value="Genomic_DNA"/>
</dbReference>
<reference evidence="3" key="2">
    <citation type="submission" date="2021-05" db="UniProtKB">
        <authorList>
            <consortium name="EnsemblPlants"/>
        </authorList>
    </citation>
    <scope>IDENTIFICATION</scope>
    <source>
        <strain evidence="3">subsp. malaccensis</strain>
    </source>
</reference>
<gene>
    <name evidence="2" type="ORF">GSMUA_256530.1</name>
</gene>
<evidence type="ECO:0000313" key="4">
    <source>
        <dbReference type="Proteomes" id="UP000012960"/>
    </source>
</evidence>
<reference evidence="2" key="1">
    <citation type="submission" date="2021-03" db="EMBL/GenBank/DDBJ databases">
        <authorList>
            <consortium name="Genoscope - CEA"/>
            <person name="William W."/>
        </authorList>
    </citation>
    <scope>NUCLEOTIDE SEQUENCE</scope>
    <source>
        <strain evidence="2">Doubled-haploid Pahang</strain>
    </source>
</reference>
<name>A0A804J0R8_MUSAM</name>
<evidence type="ECO:0000256" key="1">
    <source>
        <dbReference type="SAM" id="MobiDB-lite"/>
    </source>
</evidence>
<keyword evidence="4" id="KW-1185">Reference proteome</keyword>
<feature type="compositionally biased region" description="Low complexity" evidence="1">
    <location>
        <begin position="61"/>
        <end position="80"/>
    </location>
</feature>